<keyword evidence="1" id="KW-0805">Transcription regulation</keyword>
<sequence length="281" mass="29772">MVTLGPATTIGGMRVRVAGAAVDVAVPPAAARVPGVAMAGFRGRAEDPVHLRMIPYPARTVFVDLGDSLLVDDTDGTAKRGCVVVGMIAGSVRGRGRDVDLLQVRLSPLAAHAVLGGGPAGAVVSLEDLWGRDAERTRERLAGLRSWDDRFTVMAAALDRRLSAGKAMDPEVAHAWGRMVAARGRVRVERLAGEVGWSRKRLWSRFRAQVGLTPKRAAALVRFDRAARRLAAGHSAARVAAETGFVDQSHLCREAMAIAGTTPRSVAAAPWLAVDDVAWPA</sequence>
<evidence type="ECO:0000313" key="5">
    <source>
        <dbReference type="EMBL" id="GIF78285.1"/>
    </source>
</evidence>
<keyword evidence="3" id="KW-0804">Transcription</keyword>
<dbReference type="SMART" id="SM00342">
    <property type="entry name" value="HTH_ARAC"/>
    <property type="match status" value="1"/>
</dbReference>
<evidence type="ECO:0000256" key="3">
    <source>
        <dbReference type="ARBA" id="ARBA00023163"/>
    </source>
</evidence>
<evidence type="ECO:0000256" key="1">
    <source>
        <dbReference type="ARBA" id="ARBA00023015"/>
    </source>
</evidence>
<feature type="domain" description="HTH araC/xylS-type" evidence="4">
    <location>
        <begin position="182"/>
        <end position="269"/>
    </location>
</feature>
<dbReference type="Proteomes" id="UP000604117">
    <property type="component" value="Unassembled WGS sequence"/>
</dbReference>
<evidence type="ECO:0000256" key="2">
    <source>
        <dbReference type="ARBA" id="ARBA00023125"/>
    </source>
</evidence>
<proteinExistence type="predicted"/>
<dbReference type="Pfam" id="PF12833">
    <property type="entry name" value="HTH_18"/>
    <property type="match status" value="1"/>
</dbReference>
<keyword evidence="2" id="KW-0238">DNA-binding</keyword>
<dbReference type="EMBL" id="BONE01000130">
    <property type="protein sequence ID" value="GIF78285.1"/>
    <property type="molecule type" value="Genomic_DNA"/>
</dbReference>
<dbReference type="Gene3D" id="1.10.10.60">
    <property type="entry name" value="Homeodomain-like"/>
    <property type="match status" value="1"/>
</dbReference>
<accession>A0ABQ4D420</accession>
<reference evidence="5 6" key="1">
    <citation type="submission" date="2021-01" db="EMBL/GenBank/DDBJ databases">
        <title>Whole genome shotgun sequence of Asanoa siamensis NBRC 107932.</title>
        <authorList>
            <person name="Komaki H."/>
            <person name="Tamura T."/>
        </authorList>
    </citation>
    <scope>NUCLEOTIDE SEQUENCE [LARGE SCALE GENOMIC DNA]</scope>
    <source>
        <strain evidence="5 6">NBRC 107932</strain>
    </source>
</reference>
<organism evidence="5 6">
    <name type="scientific">Asanoa siamensis</name>
    <dbReference type="NCBI Taxonomy" id="926357"/>
    <lineage>
        <taxon>Bacteria</taxon>
        <taxon>Bacillati</taxon>
        <taxon>Actinomycetota</taxon>
        <taxon>Actinomycetes</taxon>
        <taxon>Micromonosporales</taxon>
        <taxon>Micromonosporaceae</taxon>
        <taxon>Asanoa</taxon>
    </lineage>
</organism>
<keyword evidence="6" id="KW-1185">Reference proteome</keyword>
<comment type="caution">
    <text evidence="5">The sequence shown here is derived from an EMBL/GenBank/DDBJ whole genome shotgun (WGS) entry which is preliminary data.</text>
</comment>
<dbReference type="PROSITE" id="PS01124">
    <property type="entry name" value="HTH_ARAC_FAMILY_2"/>
    <property type="match status" value="1"/>
</dbReference>
<name>A0ABQ4D420_9ACTN</name>
<dbReference type="InterPro" id="IPR018060">
    <property type="entry name" value="HTH_AraC"/>
</dbReference>
<evidence type="ECO:0000259" key="4">
    <source>
        <dbReference type="PROSITE" id="PS01124"/>
    </source>
</evidence>
<dbReference type="InterPro" id="IPR050204">
    <property type="entry name" value="AraC_XylS_family_regulators"/>
</dbReference>
<dbReference type="PANTHER" id="PTHR46796:SF15">
    <property type="entry name" value="BLL1074 PROTEIN"/>
    <property type="match status" value="1"/>
</dbReference>
<dbReference type="PANTHER" id="PTHR46796">
    <property type="entry name" value="HTH-TYPE TRANSCRIPTIONAL ACTIVATOR RHAS-RELATED"/>
    <property type="match status" value="1"/>
</dbReference>
<protein>
    <submittedName>
        <fullName evidence="5">AraC family transcriptional regulator</fullName>
    </submittedName>
</protein>
<evidence type="ECO:0000313" key="6">
    <source>
        <dbReference type="Proteomes" id="UP000604117"/>
    </source>
</evidence>
<gene>
    <name evidence="5" type="ORF">Asi02nite_78030</name>
</gene>